<proteinExistence type="predicted"/>
<organism evidence="2 4">
    <name type="scientific">Enterococcus haemoperoxidus ATCC BAA-382</name>
    <dbReference type="NCBI Taxonomy" id="1158608"/>
    <lineage>
        <taxon>Bacteria</taxon>
        <taxon>Bacillati</taxon>
        <taxon>Bacillota</taxon>
        <taxon>Bacilli</taxon>
        <taxon>Lactobacillales</taxon>
        <taxon>Enterococcaceae</taxon>
        <taxon>Enterococcus</taxon>
    </lineage>
</organism>
<reference evidence="2 4" key="1">
    <citation type="submission" date="2013-02" db="EMBL/GenBank/DDBJ databases">
        <title>The Genome Sequence of Enterococcus haemoperoxidus BAA-382.</title>
        <authorList>
            <consortium name="The Broad Institute Genome Sequencing Platform"/>
            <consortium name="The Broad Institute Genome Sequencing Center for Infectious Disease"/>
            <person name="Earl A.M."/>
            <person name="Gilmore M.S."/>
            <person name="Lebreton F."/>
            <person name="Walker B."/>
            <person name="Young S.K."/>
            <person name="Zeng Q."/>
            <person name="Gargeya S."/>
            <person name="Fitzgerald M."/>
            <person name="Haas B."/>
            <person name="Abouelleil A."/>
            <person name="Alvarado L."/>
            <person name="Arachchi H.M."/>
            <person name="Berlin A.M."/>
            <person name="Chapman S.B."/>
            <person name="Dewar J."/>
            <person name="Goldberg J."/>
            <person name="Griggs A."/>
            <person name="Gujja S."/>
            <person name="Hansen M."/>
            <person name="Howarth C."/>
            <person name="Imamovic A."/>
            <person name="Larimer J."/>
            <person name="McCowan C."/>
            <person name="Murphy C."/>
            <person name="Neiman D."/>
            <person name="Pearson M."/>
            <person name="Priest M."/>
            <person name="Roberts A."/>
            <person name="Saif S."/>
            <person name="Shea T."/>
            <person name="Sisk P."/>
            <person name="Sykes S."/>
            <person name="Wortman J."/>
            <person name="Nusbaum C."/>
            <person name="Birren B."/>
        </authorList>
    </citation>
    <scope>NUCLEOTIDE SEQUENCE [LARGE SCALE GENOMIC DNA]</scope>
    <source>
        <strain evidence="2 4">ATCC BAA-382</strain>
    </source>
</reference>
<dbReference type="PATRIC" id="fig|1158608.3.peg.2814"/>
<feature type="transmembrane region" description="Helical" evidence="1">
    <location>
        <begin position="7"/>
        <end position="28"/>
    </location>
</feature>
<protein>
    <recommendedName>
        <fullName evidence="6">Late competence protein ComGG</fullName>
    </recommendedName>
</protein>
<dbReference type="EMBL" id="ASVY01000002">
    <property type="protein sequence ID" value="EOT61582.1"/>
    <property type="molecule type" value="Genomic_DNA"/>
</dbReference>
<evidence type="ECO:0000313" key="5">
    <source>
        <dbReference type="Proteomes" id="UP000014197"/>
    </source>
</evidence>
<keyword evidence="5" id="KW-1185">Reference proteome</keyword>
<evidence type="ECO:0000313" key="4">
    <source>
        <dbReference type="Proteomes" id="UP000013858"/>
    </source>
</evidence>
<dbReference type="Proteomes" id="UP000013858">
    <property type="component" value="Unassembled WGS sequence"/>
</dbReference>
<evidence type="ECO:0008006" key="6">
    <source>
        <dbReference type="Google" id="ProtNLM"/>
    </source>
</evidence>
<dbReference type="OrthoDB" id="2186022at2"/>
<sequence>MNKRYKGGVLLTTLLLVFLFSFIFMLVLEDFQLTQKFTKNTKDYYVAKTMVSMFLYDIKQEQASLEKEGQQRFSSGILEYRYDQTTIKFIIHINQTTYEFQEEYRVMKKESS</sequence>
<name>R2SXV3_9ENTE</name>
<dbReference type="AlphaFoldDB" id="R2SXV3"/>
<dbReference type="RefSeq" id="WP_010763036.1">
    <property type="nucleotide sequence ID" value="NZ_KB946316.1"/>
</dbReference>
<evidence type="ECO:0000256" key="1">
    <source>
        <dbReference type="SAM" id="Phobius"/>
    </source>
</evidence>
<evidence type="ECO:0000313" key="3">
    <source>
        <dbReference type="EMBL" id="EOT61582.1"/>
    </source>
</evidence>
<keyword evidence="1" id="KW-1133">Transmembrane helix</keyword>
<gene>
    <name evidence="3" type="ORF">I583_00564</name>
    <name evidence="2" type="ORF">UAW_02880</name>
</gene>
<keyword evidence="1" id="KW-0812">Transmembrane</keyword>
<dbReference type="Proteomes" id="UP000014197">
    <property type="component" value="Unassembled WGS sequence"/>
</dbReference>
<comment type="caution">
    <text evidence="2">The sequence shown here is derived from an EMBL/GenBank/DDBJ whole genome shotgun (WGS) entry which is preliminary data.</text>
</comment>
<accession>R2SXV3</accession>
<keyword evidence="1" id="KW-0472">Membrane</keyword>
<dbReference type="EMBL" id="AJAR01000027">
    <property type="protein sequence ID" value="EOH92839.1"/>
    <property type="molecule type" value="Genomic_DNA"/>
</dbReference>
<reference evidence="3 5" key="2">
    <citation type="submission" date="2013-03" db="EMBL/GenBank/DDBJ databases">
        <title>The Genome Sequence of Enterococcus haemoperoxidus BAA-382 (PacBio/Illumina hybrid assembly).</title>
        <authorList>
            <consortium name="The Broad Institute Genomics Platform"/>
            <consortium name="The Broad Institute Genome Sequencing Center for Infectious Disease"/>
            <person name="Earl A."/>
            <person name="Russ C."/>
            <person name="Gilmore M."/>
            <person name="Surin D."/>
            <person name="Walker B."/>
            <person name="Young S."/>
            <person name="Zeng Q."/>
            <person name="Gargeya S."/>
            <person name="Fitzgerald M."/>
            <person name="Haas B."/>
            <person name="Abouelleil A."/>
            <person name="Allen A.W."/>
            <person name="Alvarado L."/>
            <person name="Arachchi H.M."/>
            <person name="Berlin A.M."/>
            <person name="Chapman S.B."/>
            <person name="Gainer-Dewar J."/>
            <person name="Goldberg J."/>
            <person name="Griggs A."/>
            <person name="Gujja S."/>
            <person name="Hansen M."/>
            <person name="Howarth C."/>
            <person name="Imamovic A."/>
            <person name="Ireland A."/>
            <person name="Larimer J."/>
            <person name="McCowan C."/>
            <person name="Murphy C."/>
            <person name="Pearson M."/>
            <person name="Poon T.W."/>
            <person name="Priest M."/>
            <person name="Roberts A."/>
            <person name="Saif S."/>
            <person name="Shea T."/>
            <person name="Sisk P."/>
            <person name="Sykes S."/>
            <person name="Wortman J."/>
            <person name="Nusbaum C."/>
            <person name="Birren B."/>
        </authorList>
    </citation>
    <scope>NUCLEOTIDE SEQUENCE [LARGE SCALE GENOMIC DNA]</scope>
    <source>
        <strain evidence="3 5">ATCC BAA-382</strain>
    </source>
</reference>
<dbReference type="eggNOG" id="ENOG50306HR">
    <property type="taxonomic scope" value="Bacteria"/>
</dbReference>
<evidence type="ECO:0000313" key="2">
    <source>
        <dbReference type="EMBL" id="EOH92839.1"/>
    </source>
</evidence>
<dbReference type="STRING" id="155618.RV06_GL001858"/>
<dbReference type="NCBIfam" id="NF041014">
    <property type="entry name" value="pilin_ComGG_2"/>
    <property type="match status" value="1"/>
</dbReference>
<dbReference type="InterPro" id="IPR047665">
    <property type="entry name" value="ComGG_streptococcus-type"/>
</dbReference>